<dbReference type="PROSITE" id="PS50110">
    <property type="entry name" value="RESPONSE_REGULATORY"/>
    <property type="match status" value="1"/>
</dbReference>
<dbReference type="Gene3D" id="3.40.50.2300">
    <property type="match status" value="1"/>
</dbReference>
<evidence type="ECO:0000256" key="1">
    <source>
        <dbReference type="ARBA" id="ARBA00022553"/>
    </source>
</evidence>
<reference evidence="4" key="2">
    <citation type="submission" date="2021-01" db="EMBL/GenBank/DDBJ databases">
        <authorList>
            <person name="Hahn C.R."/>
            <person name="Youssef N.H."/>
            <person name="Elshahed M."/>
        </authorList>
    </citation>
    <scope>NUCLEOTIDE SEQUENCE</scope>
    <source>
        <strain evidence="4">Zod_Metabat.24</strain>
    </source>
</reference>
<dbReference type="Proteomes" id="UP000809273">
    <property type="component" value="Unassembled WGS sequence"/>
</dbReference>
<dbReference type="InterPro" id="IPR050595">
    <property type="entry name" value="Bact_response_regulator"/>
</dbReference>
<organism evidence="4 5">
    <name type="scientific">Candidatus Zymogenus saltonus</name>
    <dbReference type="NCBI Taxonomy" id="2844893"/>
    <lineage>
        <taxon>Bacteria</taxon>
        <taxon>Deltaproteobacteria</taxon>
        <taxon>Candidatus Zymogenia</taxon>
        <taxon>Candidatus Zymogeniales</taxon>
        <taxon>Candidatus Zymogenaceae</taxon>
        <taxon>Candidatus Zymogenus</taxon>
    </lineage>
</organism>
<evidence type="ECO:0000259" key="3">
    <source>
        <dbReference type="PROSITE" id="PS50110"/>
    </source>
</evidence>
<dbReference type="AlphaFoldDB" id="A0A9D8PN27"/>
<accession>A0A9D8PN27</accession>
<feature type="domain" description="Response regulatory" evidence="3">
    <location>
        <begin position="4"/>
        <end position="121"/>
    </location>
</feature>
<dbReference type="InterPro" id="IPR001789">
    <property type="entry name" value="Sig_transdc_resp-reg_receiver"/>
</dbReference>
<reference evidence="4" key="1">
    <citation type="journal article" date="2021" name="Environ. Microbiol.">
        <title>Genomic characterization of three novel Desulfobacterota classes expand the metabolic and phylogenetic diversity of the phylum.</title>
        <authorList>
            <person name="Murphy C.L."/>
            <person name="Biggerstaff J."/>
            <person name="Eichhorn A."/>
            <person name="Ewing E."/>
            <person name="Shahan R."/>
            <person name="Soriano D."/>
            <person name="Stewart S."/>
            <person name="VanMol K."/>
            <person name="Walker R."/>
            <person name="Walters P."/>
            <person name="Elshahed M.S."/>
            <person name="Youssef N.H."/>
        </authorList>
    </citation>
    <scope>NUCLEOTIDE SEQUENCE</scope>
    <source>
        <strain evidence="4">Zod_Metabat.24</strain>
    </source>
</reference>
<dbReference type="PANTHER" id="PTHR44591:SF3">
    <property type="entry name" value="RESPONSE REGULATORY DOMAIN-CONTAINING PROTEIN"/>
    <property type="match status" value="1"/>
</dbReference>
<sequence>MSYNILVVDDSKVIRDSLRVIFEAEGYKVDSAENGADALDKARENKYSGIITDVFMPVMDGYEFIKRVRGIDGYNSVPIIIITVEEEIRMHREKGLHAGANIYLAKPTEPKKLVTNMKMLLGESLER</sequence>
<dbReference type="Pfam" id="PF00072">
    <property type="entry name" value="Response_reg"/>
    <property type="match status" value="1"/>
</dbReference>
<feature type="modified residue" description="4-aspartylphosphate" evidence="2">
    <location>
        <position position="53"/>
    </location>
</feature>
<evidence type="ECO:0000256" key="2">
    <source>
        <dbReference type="PROSITE-ProRule" id="PRU00169"/>
    </source>
</evidence>
<dbReference type="InterPro" id="IPR011006">
    <property type="entry name" value="CheY-like_superfamily"/>
</dbReference>
<name>A0A9D8PN27_9DELT</name>
<proteinExistence type="predicted"/>
<comment type="caution">
    <text evidence="4">The sequence shown here is derived from an EMBL/GenBank/DDBJ whole genome shotgun (WGS) entry which is preliminary data.</text>
</comment>
<dbReference type="SMART" id="SM00448">
    <property type="entry name" value="REC"/>
    <property type="match status" value="1"/>
</dbReference>
<dbReference type="SUPFAM" id="SSF52172">
    <property type="entry name" value="CheY-like"/>
    <property type="match status" value="1"/>
</dbReference>
<keyword evidence="1 2" id="KW-0597">Phosphoprotein</keyword>
<evidence type="ECO:0000313" key="4">
    <source>
        <dbReference type="EMBL" id="MBN1572388.1"/>
    </source>
</evidence>
<dbReference type="EMBL" id="JAFGIX010000022">
    <property type="protein sequence ID" value="MBN1572388.1"/>
    <property type="molecule type" value="Genomic_DNA"/>
</dbReference>
<dbReference type="PANTHER" id="PTHR44591">
    <property type="entry name" value="STRESS RESPONSE REGULATOR PROTEIN 1"/>
    <property type="match status" value="1"/>
</dbReference>
<evidence type="ECO:0000313" key="5">
    <source>
        <dbReference type="Proteomes" id="UP000809273"/>
    </source>
</evidence>
<protein>
    <submittedName>
        <fullName evidence="4">Response regulator</fullName>
    </submittedName>
</protein>
<dbReference type="GO" id="GO:0000160">
    <property type="term" value="P:phosphorelay signal transduction system"/>
    <property type="evidence" value="ECO:0007669"/>
    <property type="project" value="InterPro"/>
</dbReference>
<gene>
    <name evidence="4" type="ORF">JW984_04245</name>
</gene>